<gene>
    <name evidence="1" type="ORF">K8N75_09635</name>
</gene>
<comment type="caution">
    <text evidence="1">The sequence shown here is derived from an EMBL/GenBank/DDBJ whole genome shotgun (WGS) entry which is preliminary data.</text>
</comment>
<accession>A0A8T5UVL8</accession>
<keyword evidence="2" id="KW-1185">Reference proteome</keyword>
<proteinExistence type="predicted"/>
<reference evidence="2" key="1">
    <citation type="journal article" date="2022" name="Microbiol. Resour. Announc.">
        <title>Draft Genome Sequence of a Methanogenic Archaeon from West Spitsbergen Permafrost.</title>
        <authorList>
            <person name="Trubitsyn V."/>
            <person name="Rivkina E."/>
            <person name="Shcherbakova V."/>
        </authorList>
    </citation>
    <scope>NUCLEOTIDE SEQUENCE [LARGE SCALE GENOMIC DNA]</scope>
    <source>
        <strain evidence="2">VT</strain>
    </source>
</reference>
<dbReference type="RefSeq" id="WP_223791837.1">
    <property type="nucleotide sequence ID" value="NZ_JAIOUQ010000009.1"/>
</dbReference>
<evidence type="ECO:0000313" key="2">
    <source>
        <dbReference type="Proteomes" id="UP000825933"/>
    </source>
</evidence>
<organism evidence="1 2">
    <name type="scientific">Methanobacterium spitsbergense</name>
    <dbReference type="NCBI Taxonomy" id="2874285"/>
    <lineage>
        <taxon>Archaea</taxon>
        <taxon>Methanobacteriati</taxon>
        <taxon>Methanobacteriota</taxon>
        <taxon>Methanomada group</taxon>
        <taxon>Methanobacteria</taxon>
        <taxon>Methanobacteriales</taxon>
        <taxon>Methanobacteriaceae</taxon>
        <taxon>Methanobacterium</taxon>
    </lineage>
</organism>
<dbReference type="EMBL" id="JAIOUQ010000009">
    <property type="protein sequence ID" value="MBZ2166297.1"/>
    <property type="molecule type" value="Genomic_DNA"/>
</dbReference>
<name>A0A8T5UVL8_9EURY</name>
<sequence>MLVDIDNEDILMQDSLTFRLGIDHLKAAAIGTIDNSNTKFLVPEGPIYPKYGMGMLPQAQDVIPYTRETTAGTPPEPDTYEDTLVELIASNPITTVADTITGYDVYSQFELLTAPDDSLIDAIVVDYAESLEPFRMQDITPSVKQNKKEVGRMGSSNTVTGFGAMTISVKMEQVMTEQTIKYIRKLMYGPYLGNKTPVEGYTRYTMRNRPLSLYGYINMEYEGEIGRIYLESVKVSPDLPGGKVDSESKITLDMTTPELPQLVLPDEV</sequence>
<protein>
    <submittedName>
        <fullName evidence="1">Uncharacterized protein</fullName>
    </submittedName>
</protein>
<dbReference type="Proteomes" id="UP000825933">
    <property type="component" value="Unassembled WGS sequence"/>
</dbReference>
<evidence type="ECO:0000313" key="1">
    <source>
        <dbReference type="EMBL" id="MBZ2166297.1"/>
    </source>
</evidence>
<dbReference type="AlphaFoldDB" id="A0A8T5UVL8"/>